<dbReference type="EMBL" id="JAOZFE010000002">
    <property type="protein sequence ID" value="MCW0953027.1"/>
    <property type="molecule type" value="Genomic_DNA"/>
</dbReference>
<protein>
    <submittedName>
        <fullName evidence="2">DUF669 domain-containing protein</fullName>
    </submittedName>
</protein>
<dbReference type="RefSeq" id="WP_213408407.1">
    <property type="nucleotide sequence ID" value="NZ_CP074441.1"/>
</dbReference>
<feature type="region of interest" description="Disordered" evidence="1">
    <location>
        <begin position="151"/>
        <end position="191"/>
    </location>
</feature>
<name>A0ABT3E482_9LACO</name>
<feature type="compositionally biased region" description="Polar residues" evidence="1">
    <location>
        <begin position="151"/>
        <end position="172"/>
    </location>
</feature>
<evidence type="ECO:0000313" key="3">
    <source>
        <dbReference type="Proteomes" id="UP001526225"/>
    </source>
</evidence>
<gene>
    <name evidence="2" type="ORF">OIT44_02935</name>
</gene>
<dbReference type="InterPro" id="IPR007731">
    <property type="entry name" value="DUF669"/>
</dbReference>
<comment type="caution">
    <text evidence="2">The sequence shown here is derived from an EMBL/GenBank/DDBJ whole genome shotgun (WGS) entry which is preliminary data.</text>
</comment>
<evidence type="ECO:0000313" key="2">
    <source>
        <dbReference type="EMBL" id="MCW0953027.1"/>
    </source>
</evidence>
<keyword evidence="3" id="KW-1185">Reference proteome</keyword>
<organism evidence="2 3">
    <name type="scientific">Weissella ceti</name>
    <dbReference type="NCBI Taxonomy" id="759620"/>
    <lineage>
        <taxon>Bacteria</taxon>
        <taxon>Bacillati</taxon>
        <taxon>Bacillota</taxon>
        <taxon>Bacilli</taxon>
        <taxon>Lactobacillales</taxon>
        <taxon>Lactobacillaceae</taxon>
        <taxon>Weissella</taxon>
    </lineage>
</organism>
<evidence type="ECO:0000256" key="1">
    <source>
        <dbReference type="SAM" id="MobiDB-lite"/>
    </source>
</evidence>
<accession>A0ABT3E482</accession>
<dbReference type="Pfam" id="PF05037">
    <property type="entry name" value="DUF669"/>
    <property type="match status" value="1"/>
</dbReference>
<reference evidence="2 3" key="1">
    <citation type="submission" date="2022-10" db="EMBL/GenBank/DDBJ databases">
        <title>Weissella fermenti sp. nov., isolated from fermented cabbage.</title>
        <authorList>
            <person name="Lee J.K."/>
            <person name="Baek J.H."/>
            <person name="Choi D.G."/>
            <person name="Kim J.M."/>
            <person name="Jeon C.O."/>
        </authorList>
    </citation>
    <scope>NUCLEOTIDE SEQUENCE [LARGE SCALE GENOMIC DNA]</scope>
    <source>
        <strain evidence="2 3">KACC 18534</strain>
    </source>
</reference>
<proteinExistence type="predicted"/>
<dbReference type="Proteomes" id="UP001526225">
    <property type="component" value="Unassembled WGS sequence"/>
</dbReference>
<sequence length="191" mass="20581">MAFTFNPADIKFSGATTLEFGGVYNVTIEEAKATGKAKNGADKMSVKFVVEDGQYKGAVINHFFMDDSEVTTYQPFRYREIGALIAATNVIQAGQAADVNSIAPALVGKKVSVSVNQFEMSESTDNQTGKKTTYYNPRINDIQTWQPNGTQIDQSIVNPKNNNQTQAPQNAFGNGAPLPPEPQADAFGGGF</sequence>